<evidence type="ECO:0000313" key="2">
    <source>
        <dbReference type="EMBL" id="NER18924.1"/>
    </source>
</evidence>
<dbReference type="AlphaFoldDB" id="A0A6M0CS70"/>
<organism evidence="2 3">
    <name type="scientific">Spongiivirga citrea</name>
    <dbReference type="NCBI Taxonomy" id="1481457"/>
    <lineage>
        <taxon>Bacteria</taxon>
        <taxon>Pseudomonadati</taxon>
        <taxon>Bacteroidota</taxon>
        <taxon>Flavobacteriia</taxon>
        <taxon>Flavobacteriales</taxon>
        <taxon>Flavobacteriaceae</taxon>
        <taxon>Spongiivirga</taxon>
    </lineage>
</organism>
<gene>
    <name evidence="2" type="ORF">GWK10_17045</name>
</gene>
<keyword evidence="1" id="KW-1133">Transmembrane helix</keyword>
<dbReference type="InterPro" id="IPR045625">
    <property type="entry name" value="DUF6427"/>
</dbReference>
<keyword evidence="3" id="KW-1185">Reference proteome</keyword>
<accession>A0A6M0CS70</accession>
<feature type="transmembrane region" description="Helical" evidence="1">
    <location>
        <begin position="25"/>
        <end position="46"/>
    </location>
</feature>
<feature type="transmembrane region" description="Helical" evidence="1">
    <location>
        <begin position="110"/>
        <end position="138"/>
    </location>
</feature>
<reference evidence="2 3" key="1">
    <citation type="submission" date="2020-01" db="EMBL/GenBank/DDBJ databases">
        <title>Spongiivirga citrea KCTC 32990T.</title>
        <authorList>
            <person name="Wang G."/>
        </authorList>
    </citation>
    <scope>NUCLEOTIDE SEQUENCE [LARGE SCALE GENOMIC DNA]</scope>
    <source>
        <strain evidence="2 3">KCTC 32990</strain>
    </source>
</reference>
<evidence type="ECO:0008006" key="4">
    <source>
        <dbReference type="Google" id="ProtNLM"/>
    </source>
</evidence>
<evidence type="ECO:0000256" key="1">
    <source>
        <dbReference type="SAM" id="Phobius"/>
    </source>
</evidence>
<dbReference type="Proteomes" id="UP000474296">
    <property type="component" value="Unassembled WGS sequence"/>
</dbReference>
<name>A0A6M0CS70_9FLAO</name>
<protein>
    <recommendedName>
        <fullName evidence="4">Beta-carotene 15,15'-monooxygenase</fullName>
    </recommendedName>
</protein>
<feature type="transmembrane region" description="Helical" evidence="1">
    <location>
        <begin position="224"/>
        <end position="243"/>
    </location>
</feature>
<dbReference type="EMBL" id="JAABOQ010000008">
    <property type="protein sequence ID" value="NER18924.1"/>
    <property type="molecule type" value="Genomic_DNA"/>
</dbReference>
<keyword evidence="1" id="KW-0472">Membrane</keyword>
<evidence type="ECO:0000313" key="3">
    <source>
        <dbReference type="Proteomes" id="UP000474296"/>
    </source>
</evidence>
<feature type="transmembrane region" description="Helical" evidence="1">
    <location>
        <begin position="145"/>
        <end position="167"/>
    </location>
</feature>
<keyword evidence="1" id="KW-0812">Transmembrane</keyword>
<feature type="transmembrane region" description="Helical" evidence="1">
    <location>
        <begin position="273"/>
        <end position="291"/>
    </location>
</feature>
<proteinExistence type="predicted"/>
<feature type="transmembrane region" description="Helical" evidence="1">
    <location>
        <begin position="187"/>
        <end position="212"/>
    </location>
</feature>
<dbReference type="Pfam" id="PF19992">
    <property type="entry name" value="DUF6427"/>
    <property type="match status" value="1"/>
</dbReference>
<sequence>MLVFIGLGHLSYNIFLLDTLVTPQIILQWTVGLLALLFAIFLIDFISKRNSLTKQNSYVILLFLLFIALFPSIFLDWRVILSNILIILAIRRTISIRSLSDVKRRLFDATFWIVLATLIYFWSILFLLLVFITILLYVSEDYKNWLVPPLTVLLTSFLIFTILFLSNNLELIDTLLGNRKNFDFSPYLSNLNITIGLAFLVLLFTASLLVYLKQQRKKTYQIQNSIFLILVSFTIAIMIALVAPDKNGSELIFMIFPLAVFVTNYLENLKRIWLQEGILWLMVILPIVLLVL</sequence>
<feature type="transmembrane region" description="Helical" evidence="1">
    <location>
        <begin position="58"/>
        <end position="90"/>
    </location>
</feature>
<comment type="caution">
    <text evidence="2">The sequence shown here is derived from an EMBL/GenBank/DDBJ whole genome shotgun (WGS) entry which is preliminary data.</text>
</comment>